<accession>A0A6I4SSG3</accession>
<keyword evidence="3" id="KW-1185">Reference proteome</keyword>
<dbReference type="InterPro" id="IPR052516">
    <property type="entry name" value="N-heterocyclic_Hydroxylase"/>
</dbReference>
<dbReference type="PIRSF" id="PIRSF036389">
    <property type="entry name" value="IOR_B"/>
    <property type="match status" value="1"/>
</dbReference>
<name>A0A6I4SSG3_9SPHN</name>
<evidence type="ECO:0000313" key="2">
    <source>
        <dbReference type="EMBL" id="MXO58278.1"/>
    </source>
</evidence>
<organism evidence="2 3">
    <name type="scientific">Croceibacterium salegens</name>
    <dbReference type="NCBI Taxonomy" id="1737568"/>
    <lineage>
        <taxon>Bacteria</taxon>
        <taxon>Pseudomonadati</taxon>
        <taxon>Pseudomonadota</taxon>
        <taxon>Alphaproteobacteria</taxon>
        <taxon>Sphingomonadales</taxon>
        <taxon>Erythrobacteraceae</taxon>
        <taxon>Croceibacterium</taxon>
    </lineage>
</organism>
<protein>
    <submittedName>
        <fullName evidence="2">Molybdopterin-dependent oxidoreductase</fullName>
    </submittedName>
</protein>
<comment type="caution">
    <text evidence="2">The sequence shown here is derived from an EMBL/GenBank/DDBJ whole genome shotgun (WGS) entry which is preliminary data.</text>
</comment>
<dbReference type="InterPro" id="IPR046867">
    <property type="entry name" value="AldOxase/xan_DH_MoCoBD2"/>
</dbReference>
<dbReference type="OrthoDB" id="9767994at2"/>
<dbReference type="InterPro" id="IPR012368">
    <property type="entry name" value="OxRdtase_Mopterin-bd_su_IorB"/>
</dbReference>
<dbReference type="Pfam" id="PF20256">
    <property type="entry name" value="MoCoBD_2"/>
    <property type="match status" value="2"/>
</dbReference>
<dbReference type="SMART" id="SM01008">
    <property type="entry name" value="Ald_Xan_dh_C"/>
    <property type="match status" value="1"/>
</dbReference>
<dbReference type="GO" id="GO:0016491">
    <property type="term" value="F:oxidoreductase activity"/>
    <property type="evidence" value="ECO:0007669"/>
    <property type="project" value="InterPro"/>
</dbReference>
<dbReference type="Gene3D" id="3.90.1170.50">
    <property type="entry name" value="Aldehyde oxidase/xanthine dehydrogenase, a/b hammerhead"/>
    <property type="match status" value="1"/>
</dbReference>
<sequence length="741" mass="78603">MSELAEKVNLSRRTLLKAGALAGGGMFLSATMPGIARAATGAAEPAPLNAFVSIAPDGQVTIVGKNPEIGQGIKTMLPMLIAEELDADWDKIKIVQGDSNAAKYGPQIAGGSFATPMNWFPMRQTGAAARAMLLEAAGKKLAVDPATLTTSKGVITDPATGRKLGYGEVASMAAEATVPDPAKLKLKDRKDFVIIGREIGGIDSPKIVHGEPIFGVDTQLPGMVYAAYERAPVFGSKLKSADTAAAKSVPGVIDAFTLEGKGGPDQLVDGVAVIAKNWWVANQARGKLAAQWDTGDWTSHSSAGYDAEARKLMDGPPSSDVFSKTGDVDAAFATAAKTLDEQYAYPFLAHVPMEPMNTTALMHKDGTLEIWSPTQNPQAGQMGVAQMLGLKPDQVTLHITRMGGGFGRRLTNDFMHQAAAIAAKMPGTPVQLIWSREDDVRSDFYRPAGWHRLRAALDADNKLVGFDDHFVTFELGGAYNPAAMAPDIFPAKFVPNLRYAQSKMKTAVPMGALRAPASNAIAFVTQGFLDEVAEAAGKDLPTLLLELISGREKEPDPPGGGFGGPQRGFNPDRMRGVIEKAVAMSPWGKPAPDGHAYGFGYYFSHQGYFAEVVEASISAGKSPQVHNVWVAGDVGHTIINPFGALNQVKGAVIDGLGQATALAIKIENGAVAQSNFHDYPIPRMPFAPEIHVEWVKSDNEPTGLGEPALPPAIPALTNALYKLTGNRIRSLPIDRKLLTKA</sequence>
<dbReference type="InterPro" id="IPR000674">
    <property type="entry name" value="Ald_Oxase/Xan_DH_a/b"/>
</dbReference>
<reference evidence="2 3" key="1">
    <citation type="submission" date="2019-12" db="EMBL/GenBank/DDBJ databases">
        <title>Genomic-based taxomic classification of the family Erythrobacteraceae.</title>
        <authorList>
            <person name="Xu L."/>
        </authorList>
    </citation>
    <scope>NUCLEOTIDE SEQUENCE [LARGE SCALE GENOMIC DNA]</scope>
    <source>
        <strain evidence="2 3">MCCC 1K01500</strain>
    </source>
</reference>
<dbReference type="AlphaFoldDB" id="A0A6I4SSG3"/>
<dbReference type="Gene3D" id="3.30.365.10">
    <property type="entry name" value="Aldehyde oxidase/xanthine dehydrogenase, molybdopterin binding domain"/>
    <property type="match status" value="4"/>
</dbReference>
<dbReference type="EMBL" id="WTYM01000023">
    <property type="protein sequence ID" value="MXO58278.1"/>
    <property type="molecule type" value="Genomic_DNA"/>
</dbReference>
<feature type="domain" description="Aldehyde oxidase/xanthine dehydrogenase a/b hammerhead" evidence="1">
    <location>
        <begin position="209"/>
        <end position="296"/>
    </location>
</feature>
<dbReference type="PANTHER" id="PTHR47495:SF3">
    <property type="entry name" value="BLR6219 PROTEIN"/>
    <property type="match status" value="1"/>
</dbReference>
<dbReference type="Pfam" id="PF02738">
    <property type="entry name" value="MoCoBD_1"/>
    <property type="match status" value="1"/>
</dbReference>
<evidence type="ECO:0000313" key="3">
    <source>
        <dbReference type="Proteomes" id="UP000433652"/>
    </source>
</evidence>
<dbReference type="SUPFAM" id="SSF56003">
    <property type="entry name" value="Molybdenum cofactor-binding domain"/>
    <property type="match status" value="2"/>
</dbReference>
<dbReference type="InterPro" id="IPR037165">
    <property type="entry name" value="AldOxase/xan_DH_Mopterin-bd_sf"/>
</dbReference>
<dbReference type="InterPro" id="IPR006311">
    <property type="entry name" value="TAT_signal"/>
</dbReference>
<dbReference type="PANTHER" id="PTHR47495">
    <property type="entry name" value="ALDEHYDE DEHYDROGENASE"/>
    <property type="match status" value="1"/>
</dbReference>
<dbReference type="RefSeq" id="WP_159791611.1">
    <property type="nucleotide sequence ID" value="NZ_WTYM01000023.1"/>
</dbReference>
<dbReference type="PROSITE" id="PS51318">
    <property type="entry name" value="TAT"/>
    <property type="match status" value="1"/>
</dbReference>
<gene>
    <name evidence="2" type="ORF">GRI89_01800</name>
</gene>
<dbReference type="InterPro" id="IPR008274">
    <property type="entry name" value="AldOxase/xan_DH_MoCoBD1"/>
</dbReference>
<dbReference type="Proteomes" id="UP000433652">
    <property type="component" value="Unassembled WGS sequence"/>
</dbReference>
<evidence type="ECO:0000259" key="1">
    <source>
        <dbReference type="SMART" id="SM01008"/>
    </source>
</evidence>
<proteinExistence type="predicted"/>